<dbReference type="EMBL" id="LNYU01000091">
    <property type="protein sequence ID" value="KTD53237.1"/>
    <property type="molecule type" value="Genomic_DNA"/>
</dbReference>
<dbReference type="RefSeq" id="WP_058515553.1">
    <property type="nucleotide sequence ID" value="NZ_CAAAIH010000001.1"/>
</dbReference>
<dbReference type="PATRIC" id="fig|45074.5.peg.3919"/>
<protein>
    <submittedName>
        <fullName evidence="1">Uncharacterized protein</fullName>
    </submittedName>
</protein>
<dbReference type="InterPro" id="IPR027417">
    <property type="entry name" value="P-loop_NTPase"/>
</dbReference>
<sequence length="918" mass="104589">MKKINLFFTPQSKLNTSLSKKIHPAIKYFRELQMTSSSPQLETFLSNFAEPKSVDSKIFMEGVKKFIELANSNPLDKEHNRKTLYGNIYSGLHYNNDLVKLWNAQHLNHEPIKASQITTLAPSGWDSTLQDGFITLIYKGQQPAQALDELVKGPTVIDCGMFTQLSLWFGIRYMLGNERFNQCFGRAPFFITQNVYNSIENSDKPYSGNPLYSFLSDKITDVPSVKVKHLTNTPLYLLKHPGGNYGGENCIVIGEQYYIFDPHLESTQGITEASVLNLLRDAFNEDRKPYDIERLSLYAATPEEFNPRFLQTYGQLINEAEKLRDKTFTEGEFSHVKQNPALELTFDLHKFATWLQRMENTIPSNSIDYSPQPIDYSLMPIELLDVIPFENKTSMDFSQFKQDTPQQKELMAMSKQFCQSVLAGESKFVILSGKAGVGKTAAAVCAAKDLTARGKKVAWISEVMVNGWADKAKSLSDLDDCGLEIDSLLATNPDAVFLDDDNLAGFSGNLLLEKIYSWYVSHPGKGLFITSNESICFKNCYGYKLDGQYYYPPFSPYDSTQYLNWHHKADLAGESLRSKRDGQSIGAVVSDSIWKINENKIGCVELIPAFDEDKELAPIRRSLCNTSSINCIAYDKLRPIQKRWIHVHKAGGVYSFSGKGHSQYIEPYLTANPSKFEKTTCKTIALEMREYDSFFSGKEIDLTSMAQLMRILNYAHDQGGRRVILINQTSFSSEELLLQIKKQLPKSERERTWSRLLLLLCETEESIFKYDQFNGYIENAIPKRSLSKESNGLNRLSVLKKSRPYFPTRLMENDSFLPVEEAHENNSLLGITQKDFDLQPILSKILLSFFKDAKKVYTKSNNINPPKPETGVKKYSGIPKGIYTAQLRKQEEELLMKSRHENAELQHEYDKRFGLILK</sequence>
<gene>
    <name evidence="1" type="ORF">Lsan_3647</name>
</gene>
<evidence type="ECO:0000313" key="2">
    <source>
        <dbReference type="Proteomes" id="UP000054703"/>
    </source>
</evidence>
<evidence type="ECO:0000313" key="1">
    <source>
        <dbReference type="EMBL" id="KTD53237.1"/>
    </source>
</evidence>
<comment type="caution">
    <text evidence="1">The sequence shown here is derived from an EMBL/GenBank/DDBJ whole genome shotgun (WGS) entry which is preliminary data.</text>
</comment>
<organism evidence="1 2">
    <name type="scientific">Legionella santicrucis</name>
    <dbReference type="NCBI Taxonomy" id="45074"/>
    <lineage>
        <taxon>Bacteria</taxon>
        <taxon>Pseudomonadati</taxon>
        <taxon>Pseudomonadota</taxon>
        <taxon>Gammaproteobacteria</taxon>
        <taxon>Legionellales</taxon>
        <taxon>Legionellaceae</taxon>
        <taxon>Legionella</taxon>
    </lineage>
</organism>
<dbReference type="STRING" id="45074.Lsan_3647"/>
<dbReference type="OrthoDB" id="5630417at2"/>
<dbReference type="AlphaFoldDB" id="A0A0W0Y8M3"/>
<dbReference type="Gene3D" id="3.40.50.300">
    <property type="entry name" value="P-loop containing nucleotide triphosphate hydrolases"/>
    <property type="match status" value="1"/>
</dbReference>
<keyword evidence="2" id="KW-1185">Reference proteome</keyword>
<dbReference type="SUPFAM" id="SSF52540">
    <property type="entry name" value="P-loop containing nucleoside triphosphate hydrolases"/>
    <property type="match status" value="1"/>
</dbReference>
<dbReference type="Proteomes" id="UP000054703">
    <property type="component" value="Unassembled WGS sequence"/>
</dbReference>
<name>A0A0W0Y8M3_9GAMM</name>
<reference evidence="1 2" key="1">
    <citation type="submission" date="2015-11" db="EMBL/GenBank/DDBJ databases">
        <title>Genomic analysis of 38 Legionella species identifies large and diverse effector repertoires.</title>
        <authorList>
            <person name="Burstein D."/>
            <person name="Amaro F."/>
            <person name="Zusman T."/>
            <person name="Lifshitz Z."/>
            <person name="Cohen O."/>
            <person name="Gilbert J.A."/>
            <person name="Pupko T."/>
            <person name="Shuman H.A."/>
            <person name="Segal G."/>
        </authorList>
    </citation>
    <scope>NUCLEOTIDE SEQUENCE [LARGE SCALE GENOMIC DNA]</scope>
    <source>
        <strain evidence="1 2">SC-63-C7</strain>
    </source>
</reference>
<accession>A0A0W0Y8M3</accession>
<proteinExistence type="predicted"/>